<protein>
    <submittedName>
        <fullName evidence="2">Phage baseplate assembly protein V</fullName>
    </submittedName>
</protein>
<organism evidence="2 3">
    <name type="scientific">Ferrovibrio xuzhouensis</name>
    <dbReference type="NCBI Taxonomy" id="1576914"/>
    <lineage>
        <taxon>Bacteria</taxon>
        <taxon>Pseudomonadati</taxon>
        <taxon>Pseudomonadota</taxon>
        <taxon>Alphaproteobacteria</taxon>
        <taxon>Rhodospirillales</taxon>
        <taxon>Rhodospirillaceae</taxon>
        <taxon>Ferrovibrio</taxon>
    </lineage>
</organism>
<sequence>MDNRVSERAINRLLAPLARRVLMMVARVVLTQARDHAPVQAVQISLLADEVKDNVEYLQAFGFSSVAPAGARGVAVFPAGDRSHGVVLVLDDRKRQPKALAAGESMLWDMLGKFIHLRADGSLHIKAPRIVLDADDIVVLAANRHRLDVNGYAEELRKSGAGYQRETWSTGAVFDPQIDNPIAPPRSEDP</sequence>
<evidence type="ECO:0000313" key="3">
    <source>
        <dbReference type="Proteomes" id="UP001595711"/>
    </source>
</evidence>
<comment type="caution">
    <text evidence="2">The sequence shown here is derived from an EMBL/GenBank/DDBJ whole genome shotgun (WGS) entry which is preliminary data.</text>
</comment>
<name>A0ABV7VB08_9PROT</name>
<evidence type="ECO:0000259" key="1">
    <source>
        <dbReference type="Pfam" id="PF06890"/>
    </source>
</evidence>
<dbReference type="InterPro" id="IPR013046">
    <property type="entry name" value="GpV/Gp45"/>
</dbReference>
<dbReference type="InterPro" id="IPR053861">
    <property type="entry name" value="Phage_Mu_Gp45_N"/>
</dbReference>
<dbReference type="EMBL" id="JBHRYJ010000001">
    <property type="protein sequence ID" value="MFC3674654.1"/>
    <property type="molecule type" value="Genomic_DNA"/>
</dbReference>
<keyword evidence="3" id="KW-1185">Reference proteome</keyword>
<accession>A0ABV7VB08</accession>
<dbReference type="Pfam" id="PF06890">
    <property type="entry name" value="Phage_Mu_Gp45"/>
    <property type="match status" value="1"/>
</dbReference>
<feature type="domain" description="Bacteriophage Mu Gp45 N-terminal" evidence="1">
    <location>
        <begin position="27"/>
        <end position="93"/>
    </location>
</feature>
<dbReference type="Proteomes" id="UP001595711">
    <property type="component" value="Unassembled WGS sequence"/>
</dbReference>
<dbReference type="RefSeq" id="WP_379721981.1">
    <property type="nucleotide sequence ID" value="NZ_JBHRYJ010000001.1"/>
</dbReference>
<reference evidence="3" key="1">
    <citation type="journal article" date="2019" name="Int. J. Syst. Evol. Microbiol.">
        <title>The Global Catalogue of Microorganisms (GCM) 10K type strain sequencing project: providing services to taxonomists for standard genome sequencing and annotation.</title>
        <authorList>
            <consortium name="The Broad Institute Genomics Platform"/>
            <consortium name="The Broad Institute Genome Sequencing Center for Infectious Disease"/>
            <person name="Wu L."/>
            <person name="Ma J."/>
        </authorList>
    </citation>
    <scope>NUCLEOTIDE SEQUENCE [LARGE SCALE GENOMIC DNA]</scope>
    <source>
        <strain evidence="3">KCTC 42182</strain>
    </source>
</reference>
<proteinExistence type="predicted"/>
<dbReference type="NCBIfam" id="TIGR01644">
    <property type="entry name" value="phage_P2_V"/>
    <property type="match status" value="1"/>
</dbReference>
<gene>
    <name evidence="2" type="ORF">ACFOOQ_03805</name>
</gene>
<evidence type="ECO:0000313" key="2">
    <source>
        <dbReference type="EMBL" id="MFC3674654.1"/>
    </source>
</evidence>